<dbReference type="EMBL" id="BK015587">
    <property type="protein sequence ID" value="DAE14566.1"/>
    <property type="molecule type" value="Genomic_DNA"/>
</dbReference>
<organism evidence="1">
    <name type="scientific">Siphoviridae sp. ctrzs15</name>
    <dbReference type="NCBI Taxonomy" id="2825691"/>
    <lineage>
        <taxon>Viruses</taxon>
        <taxon>Duplodnaviria</taxon>
        <taxon>Heunggongvirae</taxon>
        <taxon>Uroviricota</taxon>
        <taxon>Caudoviricetes</taxon>
    </lineage>
</organism>
<accession>A0A8S5Q5G4</accession>
<sequence>MNKFLVGVADVWLYADAQCTSLIATAKTMTNNTIDVTNTSVDIQGGKGNKLLKRFFTSAMANVTLTDTRFNLGMMAANWGEEVMSTFSTRKQEAVTLNGYQGTLTGTPVGVNGGSAVAYIEYNGEVNQKSIVVGSNKQFTIDESYGIPQNAKVCVSYFAVNADAKYVTIPAEIAPKVVYAVFEANLASNEAGEGIIGRATIIIPSLQLSGNQSISLTADGYSTQDLSGTALAFTPMDADNPCANQDIYGYVIEEIYGNNWYDEVKALIVQDMNAASGVSVPLVVYAFNGEYSFPLSDAQLDSDKLTITGGASVTYTKATHTVSATATGKVTVKLTKTDGTIVQDEGTITIA</sequence>
<evidence type="ECO:0000313" key="1">
    <source>
        <dbReference type="EMBL" id="DAE14566.1"/>
    </source>
</evidence>
<protein>
    <submittedName>
        <fullName evidence="1">Structural protein</fullName>
    </submittedName>
</protein>
<proteinExistence type="predicted"/>
<name>A0A8S5Q5G4_9CAUD</name>
<reference evidence="1" key="1">
    <citation type="journal article" date="2021" name="Proc. Natl. Acad. Sci. U.S.A.">
        <title>A Catalog of Tens of Thousands of Viruses from Human Metagenomes Reveals Hidden Associations with Chronic Diseases.</title>
        <authorList>
            <person name="Tisza M.J."/>
            <person name="Buck C.B."/>
        </authorList>
    </citation>
    <scope>NUCLEOTIDE SEQUENCE</scope>
    <source>
        <strain evidence="1">Ctrzs15</strain>
    </source>
</reference>